<keyword evidence="2" id="KW-1185">Reference proteome</keyword>
<comment type="caution">
    <text evidence="1">The sequence shown here is derived from an EMBL/GenBank/DDBJ whole genome shotgun (WGS) entry which is preliminary data.</text>
</comment>
<protein>
    <submittedName>
        <fullName evidence="1">Uncharacterized protein</fullName>
    </submittedName>
</protein>
<evidence type="ECO:0000313" key="2">
    <source>
        <dbReference type="Proteomes" id="UP000585474"/>
    </source>
</evidence>
<accession>A0A7J0HFP3</accession>
<proteinExistence type="predicted"/>
<dbReference type="Proteomes" id="UP000585474">
    <property type="component" value="Unassembled WGS sequence"/>
</dbReference>
<dbReference type="AlphaFoldDB" id="A0A7J0HFP3"/>
<evidence type="ECO:0000313" key="1">
    <source>
        <dbReference type="EMBL" id="GFZ21956.1"/>
    </source>
</evidence>
<name>A0A7J0HFP3_9ERIC</name>
<reference evidence="1 2" key="1">
    <citation type="submission" date="2019-07" db="EMBL/GenBank/DDBJ databases">
        <title>De Novo Assembly of kiwifruit Actinidia rufa.</title>
        <authorList>
            <person name="Sugita-Konishi S."/>
            <person name="Sato K."/>
            <person name="Mori E."/>
            <person name="Abe Y."/>
            <person name="Kisaki G."/>
            <person name="Hamano K."/>
            <person name="Suezawa K."/>
            <person name="Otani M."/>
            <person name="Fukuda T."/>
            <person name="Manabe T."/>
            <person name="Gomi K."/>
            <person name="Tabuchi M."/>
            <person name="Akimitsu K."/>
            <person name="Kataoka I."/>
        </authorList>
    </citation>
    <scope>NUCLEOTIDE SEQUENCE [LARGE SCALE GENOMIC DNA]</scope>
    <source>
        <strain evidence="2">cv. Fuchu</strain>
    </source>
</reference>
<sequence>MEGEGGARGGGGGALLYMPVPQPLHSSFSLPQSPSPCNHYYPIFRPPPLHLSLPPQSLLPRISPPDHPLHPLFSATIFREGMSSKHTKKGHQNLVSSLAMHLVLSLNCSKGPSELHNLDGRDKGGEGNEWWWWKAGKGREWPIVVAVARVVKG</sequence>
<gene>
    <name evidence="1" type="ORF">Acr_29g0011180</name>
</gene>
<organism evidence="1 2">
    <name type="scientific">Actinidia rufa</name>
    <dbReference type="NCBI Taxonomy" id="165716"/>
    <lineage>
        <taxon>Eukaryota</taxon>
        <taxon>Viridiplantae</taxon>
        <taxon>Streptophyta</taxon>
        <taxon>Embryophyta</taxon>
        <taxon>Tracheophyta</taxon>
        <taxon>Spermatophyta</taxon>
        <taxon>Magnoliopsida</taxon>
        <taxon>eudicotyledons</taxon>
        <taxon>Gunneridae</taxon>
        <taxon>Pentapetalae</taxon>
        <taxon>asterids</taxon>
        <taxon>Ericales</taxon>
        <taxon>Actinidiaceae</taxon>
        <taxon>Actinidia</taxon>
    </lineage>
</organism>
<dbReference type="EMBL" id="BJWL01000029">
    <property type="protein sequence ID" value="GFZ21956.1"/>
    <property type="molecule type" value="Genomic_DNA"/>
</dbReference>